<evidence type="ECO:0000313" key="1">
    <source>
        <dbReference type="EMBL" id="ERK50662.1"/>
    </source>
</evidence>
<dbReference type="PATRIC" id="fig|1256908.3.peg.541"/>
<protein>
    <submittedName>
        <fullName evidence="1">Uncharacterized protein</fullName>
    </submittedName>
</protein>
<proteinExistence type="predicted"/>
<dbReference type="InterPro" id="IPR036188">
    <property type="entry name" value="FAD/NAD-bd_sf"/>
</dbReference>
<reference evidence="1 2" key="1">
    <citation type="submission" date="2013-06" db="EMBL/GenBank/DDBJ databases">
        <authorList>
            <person name="Weinstock G."/>
            <person name="Sodergren E."/>
            <person name="Lobos E.A."/>
            <person name="Fulton L."/>
            <person name="Fulton R."/>
            <person name="Courtney L."/>
            <person name="Fronick C."/>
            <person name="O'Laughlin M."/>
            <person name="Godfrey J."/>
            <person name="Wilson R.M."/>
            <person name="Miner T."/>
            <person name="Farmer C."/>
            <person name="Delehaunty K."/>
            <person name="Cordes M."/>
            <person name="Minx P."/>
            <person name="Tomlinson C."/>
            <person name="Chen J."/>
            <person name="Wollam A."/>
            <person name="Pepin K.H."/>
            <person name="Bhonagiri V."/>
            <person name="Zhang X."/>
            <person name="Warren W."/>
            <person name="Mitreva M."/>
            <person name="Mardis E.R."/>
            <person name="Wilson R.K."/>
        </authorList>
    </citation>
    <scope>NUCLEOTIDE SEQUENCE [LARGE SCALE GENOMIC DNA]</scope>
    <source>
        <strain evidence="1 2">ATCC 29099</strain>
    </source>
</reference>
<gene>
    <name evidence="1" type="ORF">HMPREF0373_00592</name>
</gene>
<evidence type="ECO:0000313" key="2">
    <source>
        <dbReference type="Proteomes" id="UP000016608"/>
    </source>
</evidence>
<dbReference type="Proteomes" id="UP000016608">
    <property type="component" value="Unassembled WGS sequence"/>
</dbReference>
<dbReference type="AlphaFoldDB" id="U2RIU6"/>
<sequence length="74" mass="7481">MSTAIIRNNTNMCCFLILDEDNLPIQGLYGAGDMAVGSLYGDPSNAGGNVHGSMPSGLLAGDSAAAYVKGGCKN</sequence>
<accession>U2RIU6</accession>
<dbReference type="SUPFAM" id="SSF51905">
    <property type="entry name" value="FAD/NAD(P)-binding domain"/>
    <property type="match status" value="1"/>
</dbReference>
<dbReference type="HOGENOM" id="CLU_2682297_0_0_9"/>
<comment type="caution">
    <text evidence="1">The sequence shown here is derived from an EMBL/GenBank/DDBJ whole genome shotgun (WGS) entry which is preliminary data.</text>
</comment>
<dbReference type="EMBL" id="AWVJ01000044">
    <property type="protein sequence ID" value="ERK50662.1"/>
    <property type="molecule type" value="Genomic_DNA"/>
</dbReference>
<organism evidence="1 2">
    <name type="scientific">Eubacterium ramulus ATCC 29099</name>
    <dbReference type="NCBI Taxonomy" id="1256908"/>
    <lineage>
        <taxon>Bacteria</taxon>
        <taxon>Bacillati</taxon>
        <taxon>Bacillota</taxon>
        <taxon>Clostridia</taxon>
        <taxon>Eubacteriales</taxon>
        <taxon>Eubacteriaceae</taxon>
        <taxon>Eubacterium</taxon>
    </lineage>
</organism>
<keyword evidence="2" id="KW-1185">Reference proteome</keyword>
<name>U2RIU6_EUBRA</name>
<dbReference type="Gene3D" id="3.50.50.60">
    <property type="entry name" value="FAD/NAD(P)-binding domain"/>
    <property type="match status" value="1"/>
</dbReference>